<keyword evidence="5 6" id="KW-0472">Membrane</keyword>
<sequence>MSQTAGRTEERQQPELKRVMGPKLLLLFIVGDILGTGVYALTGQVAGEVGGAAWLPFLLAFVVATITAFSYLELVTKYPSAAGAALYTHKAFGIHLLTFVVAFMVMSSGITSASTASNAFAGFVSDGFGLELPTGGDGRLLIALGFMALVALVNFRGVGESVRANVVLSLVELSGLLLVIFVGLWATTQGRADFSRVVVFESADDKSVFLAVTAATTLAFFAMVGFEDSVNMAEECKNPVRDFPRMMLTGLSITGAIYVLVAITAVALVPVGDLVDDSKGSALTQVVAAGAPNLPFDTVFPFIGMFAVANSALINMLMASRLLYGMANQGVLPRAFGQVHPFRRTPWVSILVTTAIAFALIVYVVRQSGTESGTNAIALLGGTTSLLLLVVFTIVNVALLVLRRDHVDHQHFRTRTWLAVLGALTCAYLAGPWARSAEQQEQYVIAGALVGLGVLLSFVTWLYNRSVRHRQIAFSDVSRLEDEVEDDPDSDARSR</sequence>
<dbReference type="InterPro" id="IPR050367">
    <property type="entry name" value="APC_superfamily"/>
</dbReference>
<feature type="transmembrane region" description="Helical" evidence="6">
    <location>
        <begin position="443"/>
        <end position="463"/>
    </location>
</feature>
<comment type="subcellular location">
    <subcellularLocation>
        <location evidence="1">Cell membrane</location>
        <topology evidence="1">Multi-pass membrane protein</topology>
    </subcellularLocation>
</comment>
<evidence type="ECO:0000256" key="2">
    <source>
        <dbReference type="ARBA" id="ARBA00022475"/>
    </source>
</evidence>
<name>A0A0H2KQR6_9MICO</name>
<feature type="transmembrane region" description="Helical" evidence="6">
    <location>
        <begin position="140"/>
        <end position="159"/>
    </location>
</feature>
<protein>
    <submittedName>
        <fullName evidence="7">Amino acid permease</fullName>
    </submittedName>
</protein>
<dbReference type="AlphaFoldDB" id="A0A0H2KQR6"/>
<dbReference type="GO" id="GO:0005886">
    <property type="term" value="C:plasma membrane"/>
    <property type="evidence" value="ECO:0007669"/>
    <property type="project" value="UniProtKB-SubCell"/>
</dbReference>
<evidence type="ECO:0000256" key="1">
    <source>
        <dbReference type="ARBA" id="ARBA00004651"/>
    </source>
</evidence>
<keyword evidence="4 6" id="KW-1133">Transmembrane helix</keyword>
<feature type="transmembrane region" description="Helical" evidence="6">
    <location>
        <begin position="96"/>
        <end position="120"/>
    </location>
</feature>
<proteinExistence type="predicted"/>
<dbReference type="PATRIC" id="fig|264251.5.peg.531"/>
<dbReference type="Gene3D" id="1.20.1740.10">
    <property type="entry name" value="Amino acid/polyamine transporter I"/>
    <property type="match status" value="1"/>
</dbReference>
<organism evidence="7 8">
    <name type="scientific">Cellulosimicrobium funkei</name>
    <dbReference type="NCBI Taxonomy" id="264251"/>
    <lineage>
        <taxon>Bacteria</taxon>
        <taxon>Bacillati</taxon>
        <taxon>Actinomycetota</taxon>
        <taxon>Actinomycetes</taxon>
        <taxon>Micrococcales</taxon>
        <taxon>Promicromonosporaceae</taxon>
        <taxon>Cellulosimicrobium</taxon>
    </lineage>
</organism>
<feature type="transmembrane region" description="Helical" evidence="6">
    <location>
        <begin position="414"/>
        <end position="431"/>
    </location>
</feature>
<evidence type="ECO:0000313" key="7">
    <source>
        <dbReference type="EMBL" id="KLN35901.1"/>
    </source>
</evidence>
<dbReference type="Proteomes" id="UP000035265">
    <property type="component" value="Unassembled WGS sequence"/>
</dbReference>
<dbReference type="PIRSF" id="PIRSF006060">
    <property type="entry name" value="AA_transporter"/>
    <property type="match status" value="1"/>
</dbReference>
<feature type="transmembrane region" description="Helical" evidence="6">
    <location>
        <begin position="345"/>
        <end position="365"/>
    </location>
</feature>
<reference evidence="7 8" key="1">
    <citation type="submission" date="2014-05" db="EMBL/GenBank/DDBJ databases">
        <title>Cellulosimicrobium funkei U11 genome.</title>
        <authorList>
            <person name="Hu C."/>
            <person name="Gong Y."/>
            <person name="Wan W."/>
            <person name="Jiang M."/>
        </authorList>
    </citation>
    <scope>NUCLEOTIDE SEQUENCE [LARGE SCALE GENOMIC DNA]</scope>
    <source>
        <strain evidence="7 8">U11</strain>
    </source>
</reference>
<evidence type="ECO:0000313" key="8">
    <source>
        <dbReference type="Proteomes" id="UP000035265"/>
    </source>
</evidence>
<evidence type="ECO:0000256" key="4">
    <source>
        <dbReference type="ARBA" id="ARBA00022989"/>
    </source>
</evidence>
<evidence type="ECO:0000256" key="5">
    <source>
        <dbReference type="ARBA" id="ARBA00023136"/>
    </source>
</evidence>
<keyword evidence="8" id="KW-1185">Reference proteome</keyword>
<evidence type="ECO:0000256" key="6">
    <source>
        <dbReference type="SAM" id="Phobius"/>
    </source>
</evidence>
<dbReference type="InterPro" id="IPR002293">
    <property type="entry name" value="AA/rel_permease1"/>
</dbReference>
<dbReference type="PANTHER" id="PTHR42770">
    <property type="entry name" value="AMINO ACID TRANSPORTER-RELATED"/>
    <property type="match status" value="1"/>
</dbReference>
<comment type="caution">
    <text evidence="7">The sequence shown here is derived from an EMBL/GenBank/DDBJ whole genome shotgun (WGS) entry which is preliminary data.</text>
</comment>
<feature type="transmembrane region" description="Helical" evidence="6">
    <location>
        <begin position="377"/>
        <end position="402"/>
    </location>
</feature>
<feature type="transmembrane region" description="Helical" evidence="6">
    <location>
        <begin position="21"/>
        <end position="41"/>
    </location>
</feature>
<feature type="transmembrane region" description="Helical" evidence="6">
    <location>
        <begin position="302"/>
        <end position="324"/>
    </location>
</feature>
<feature type="transmembrane region" description="Helical" evidence="6">
    <location>
        <begin position="53"/>
        <end position="75"/>
    </location>
</feature>
<gene>
    <name evidence="7" type="ORF">FB00_02570</name>
</gene>
<feature type="transmembrane region" description="Helical" evidence="6">
    <location>
        <begin position="166"/>
        <end position="187"/>
    </location>
</feature>
<dbReference type="PANTHER" id="PTHR42770:SF11">
    <property type="entry name" value="INNER MEMBRANE TRANSPORT PROTEIN YBAT"/>
    <property type="match status" value="1"/>
</dbReference>
<dbReference type="GO" id="GO:0022857">
    <property type="term" value="F:transmembrane transporter activity"/>
    <property type="evidence" value="ECO:0007669"/>
    <property type="project" value="InterPro"/>
</dbReference>
<evidence type="ECO:0000256" key="3">
    <source>
        <dbReference type="ARBA" id="ARBA00022692"/>
    </source>
</evidence>
<feature type="transmembrane region" description="Helical" evidence="6">
    <location>
        <begin position="207"/>
        <end position="226"/>
    </location>
</feature>
<feature type="transmembrane region" description="Helical" evidence="6">
    <location>
        <begin position="247"/>
        <end position="269"/>
    </location>
</feature>
<dbReference type="Pfam" id="PF13520">
    <property type="entry name" value="AA_permease_2"/>
    <property type="match status" value="1"/>
</dbReference>
<accession>A0A0H2KQR6</accession>
<dbReference type="STRING" id="264251.FB00_02570"/>
<keyword evidence="2" id="KW-1003">Cell membrane</keyword>
<dbReference type="EMBL" id="JNBQ01000002">
    <property type="protein sequence ID" value="KLN35901.1"/>
    <property type="molecule type" value="Genomic_DNA"/>
</dbReference>
<dbReference type="RefSeq" id="WP_047231328.1">
    <property type="nucleotide sequence ID" value="NZ_JNBQ01000002.1"/>
</dbReference>
<keyword evidence="3 6" id="KW-0812">Transmembrane</keyword>